<evidence type="ECO:0000313" key="6">
    <source>
        <dbReference type="EMBL" id="SCJ71048.1"/>
    </source>
</evidence>
<feature type="active site" description="Proton donor" evidence="4">
    <location>
        <position position="113"/>
    </location>
</feature>
<dbReference type="EC" id="3.1.3.48" evidence="6"/>
<reference evidence="6" key="1">
    <citation type="submission" date="2015-09" db="EMBL/GenBank/DDBJ databases">
        <authorList>
            <consortium name="Pathogen Informatics"/>
        </authorList>
    </citation>
    <scope>NUCLEOTIDE SEQUENCE</scope>
    <source>
        <strain evidence="6">2789STDY5834896</strain>
    </source>
</reference>
<comment type="similarity">
    <text evidence="1">Belongs to the low molecular weight phosphotyrosine protein phosphatase family.</text>
</comment>
<keyword evidence="2 6" id="KW-0378">Hydrolase</keyword>
<dbReference type="InterPro" id="IPR023485">
    <property type="entry name" value="Ptyr_pPase"/>
</dbReference>
<dbReference type="PRINTS" id="PR00719">
    <property type="entry name" value="LMWPTPASE"/>
</dbReference>
<dbReference type="SMART" id="SM00226">
    <property type="entry name" value="LMWPc"/>
    <property type="match status" value="1"/>
</dbReference>
<accession>A0A1C6IN40</accession>
<dbReference type="InterPro" id="IPR036196">
    <property type="entry name" value="Ptyr_pPase_sf"/>
</dbReference>
<dbReference type="EMBL" id="FMHG01000001">
    <property type="protein sequence ID" value="SCJ71048.1"/>
    <property type="molecule type" value="Genomic_DNA"/>
</dbReference>
<feature type="active site" description="Nucleophile" evidence="4">
    <location>
        <position position="13"/>
    </location>
</feature>
<name>A0A1C6IN40_9FIRM</name>
<sequence>MKILFVCTGNTCRSPMAQLLYEQLYADPGDSCQSAGLSAFAGDPISEGARQVLAERDIDASGFRARPLSLHMVEEADAICVMTPQHAQLLGQMVDAATRQKIHVLGAPAGISDPFGGDLDTYRRCRDEIAAALQQLRIGRCQ</sequence>
<dbReference type="SUPFAM" id="SSF52788">
    <property type="entry name" value="Phosphotyrosine protein phosphatases I"/>
    <property type="match status" value="1"/>
</dbReference>
<evidence type="ECO:0000256" key="2">
    <source>
        <dbReference type="ARBA" id="ARBA00022801"/>
    </source>
</evidence>
<feature type="active site" description="Nucleophile" evidence="4">
    <location>
        <position position="7"/>
    </location>
</feature>
<dbReference type="PANTHER" id="PTHR11717:SF31">
    <property type="entry name" value="LOW MOLECULAR WEIGHT PROTEIN-TYROSINE-PHOSPHATASE ETP-RELATED"/>
    <property type="match status" value="1"/>
</dbReference>
<protein>
    <submittedName>
        <fullName evidence="6">Low molecular weight protein-tyrosine-phosphatase ywlE</fullName>
        <ecNumber evidence="6">3.1.3.48</ecNumber>
    </submittedName>
</protein>
<evidence type="ECO:0000256" key="3">
    <source>
        <dbReference type="ARBA" id="ARBA00022912"/>
    </source>
</evidence>
<dbReference type="InterPro" id="IPR017867">
    <property type="entry name" value="Tyr_phospatase_low_mol_wt"/>
</dbReference>
<evidence type="ECO:0000256" key="1">
    <source>
        <dbReference type="ARBA" id="ARBA00011063"/>
    </source>
</evidence>
<dbReference type="InterPro" id="IPR050438">
    <property type="entry name" value="LMW_PTPase"/>
</dbReference>
<proteinExistence type="inferred from homology"/>
<feature type="domain" description="Phosphotyrosine protein phosphatase I" evidence="5">
    <location>
        <begin position="1"/>
        <end position="140"/>
    </location>
</feature>
<dbReference type="AlphaFoldDB" id="A0A1C6IN40"/>
<dbReference type="Pfam" id="PF01451">
    <property type="entry name" value="LMWPc"/>
    <property type="match status" value="1"/>
</dbReference>
<organism evidence="6">
    <name type="scientific">uncultured Anaerotruncus sp</name>
    <dbReference type="NCBI Taxonomy" id="905011"/>
    <lineage>
        <taxon>Bacteria</taxon>
        <taxon>Bacillati</taxon>
        <taxon>Bacillota</taxon>
        <taxon>Clostridia</taxon>
        <taxon>Eubacteriales</taxon>
        <taxon>Oscillospiraceae</taxon>
        <taxon>Anaerotruncus</taxon>
        <taxon>environmental samples</taxon>
    </lineage>
</organism>
<evidence type="ECO:0000259" key="5">
    <source>
        <dbReference type="SMART" id="SM00226"/>
    </source>
</evidence>
<keyword evidence="3" id="KW-0904">Protein phosphatase</keyword>
<gene>
    <name evidence="6" type="primary">ywlE</name>
    <name evidence="6" type="ORF">SAMEA3545359_01553</name>
</gene>
<dbReference type="Gene3D" id="3.40.50.2300">
    <property type="match status" value="1"/>
</dbReference>
<dbReference type="PANTHER" id="PTHR11717">
    <property type="entry name" value="LOW MOLECULAR WEIGHT PROTEIN TYROSINE PHOSPHATASE"/>
    <property type="match status" value="1"/>
</dbReference>
<evidence type="ECO:0000256" key="4">
    <source>
        <dbReference type="PIRSR" id="PIRSR617867-1"/>
    </source>
</evidence>
<dbReference type="CDD" id="cd16344">
    <property type="entry name" value="LMWPAP"/>
    <property type="match status" value="1"/>
</dbReference>
<dbReference type="GO" id="GO:0004725">
    <property type="term" value="F:protein tyrosine phosphatase activity"/>
    <property type="evidence" value="ECO:0007669"/>
    <property type="project" value="UniProtKB-EC"/>
</dbReference>